<organism evidence="2 3">
    <name type="scientific">Daphnia pulex</name>
    <name type="common">Water flea</name>
    <dbReference type="NCBI Taxonomy" id="6669"/>
    <lineage>
        <taxon>Eukaryota</taxon>
        <taxon>Metazoa</taxon>
        <taxon>Ecdysozoa</taxon>
        <taxon>Arthropoda</taxon>
        <taxon>Crustacea</taxon>
        <taxon>Branchiopoda</taxon>
        <taxon>Diplostraca</taxon>
        <taxon>Cladocera</taxon>
        <taxon>Anomopoda</taxon>
        <taxon>Daphniidae</taxon>
        <taxon>Daphnia</taxon>
    </lineage>
</organism>
<accession>E9GSV7</accession>
<dbReference type="AlphaFoldDB" id="E9GSV7"/>
<evidence type="ECO:0000313" key="3">
    <source>
        <dbReference type="Proteomes" id="UP000000305"/>
    </source>
</evidence>
<name>E9GSV7_DAPPU</name>
<dbReference type="KEGG" id="dpx:DAPPUDRAFT_321429"/>
<gene>
    <name evidence="2" type="ORF">DAPPUDRAFT_321429</name>
</gene>
<evidence type="ECO:0000256" key="1">
    <source>
        <dbReference type="SAM" id="MobiDB-lite"/>
    </source>
</evidence>
<reference evidence="2 3" key="1">
    <citation type="journal article" date="2011" name="Science">
        <title>The ecoresponsive genome of Daphnia pulex.</title>
        <authorList>
            <person name="Colbourne J.K."/>
            <person name="Pfrender M.E."/>
            <person name="Gilbert D."/>
            <person name="Thomas W.K."/>
            <person name="Tucker A."/>
            <person name="Oakley T.H."/>
            <person name="Tokishita S."/>
            <person name="Aerts A."/>
            <person name="Arnold G.J."/>
            <person name="Basu M.K."/>
            <person name="Bauer D.J."/>
            <person name="Caceres C.E."/>
            <person name="Carmel L."/>
            <person name="Casola C."/>
            <person name="Choi J.H."/>
            <person name="Detter J.C."/>
            <person name="Dong Q."/>
            <person name="Dusheyko S."/>
            <person name="Eads B.D."/>
            <person name="Frohlich T."/>
            <person name="Geiler-Samerotte K.A."/>
            <person name="Gerlach D."/>
            <person name="Hatcher P."/>
            <person name="Jogdeo S."/>
            <person name="Krijgsveld J."/>
            <person name="Kriventseva E.V."/>
            <person name="Kultz D."/>
            <person name="Laforsch C."/>
            <person name="Lindquist E."/>
            <person name="Lopez J."/>
            <person name="Manak J.R."/>
            <person name="Muller J."/>
            <person name="Pangilinan J."/>
            <person name="Patwardhan R.P."/>
            <person name="Pitluck S."/>
            <person name="Pritham E.J."/>
            <person name="Rechtsteiner A."/>
            <person name="Rho M."/>
            <person name="Rogozin I.B."/>
            <person name="Sakarya O."/>
            <person name="Salamov A."/>
            <person name="Schaack S."/>
            <person name="Shapiro H."/>
            <person name="Shiga Y."/>
            <person name="Skalitzky C."/>
            <person name="Smith Z."/>
            <person name="Souvorov A."/>
            <person name="Sung W."/>
            <person name="Tang Z."/>
            <person name="Tsuchiya D."/>
            <person name="Tu H."/>
            <person name="Vos H."/>
            <person name="Wang M."/>
            <person name="Wolf Y.I."/>
            <person name="Yamagata H."/>
            <person name="Yamada T."/>
            <person name="Ye Y."/>
            <person name="Shaw J.R."/>
            <person name="Andrews J."/>
            <person name="Crease T.J."/>
            <person name="Tang H."/>
            <person name="Lucas S.M."/>
            <person name="Robertson H.M."/>
            <person name="Bork P."/>
            <person name="Koonin E.V."/>
            <person name="Zdobnov E.M."/>
            <person name="Grigoriev I.V."/>
            <person name="Lynch M."/>
            <person name="Boore J.L."/>
        </authorList>
    </citation>
    <scope>NUCLEOTIDE SEQUENCE [LARGE SCALE GENOMIC DNA]</scope>
</reference>
<dbReference type="InParanoid" id="E9GSV7"/>
<keyword evidence="3" id="KW-1185">Reference proteome</keyword>
<sequence>MDGPTRRTEPIICDPTDNAVEADQKLTTTAQPSNSDPVNEAIQVDQVFPEEMIHLEIMPEAVPHRDEPTHDIIQEEAVQDPIILENNNNVVDVPNTDDRNETTSIRRSSRLPHYSERYLAYRKSLGHQAVCFAMPASTEDTNAVPVEPSSYTEATTCPDANHINKTTFLANLARSLPNLEPHLVSVPSPESTELDFVNLSTVLVSCAVLAKVKAPKAANSKNMPW</sequence>
<protein>
    <submittedName>
        <fullName evidence="2">Uncharacterized protein</fullName>
    </submittedName>
</protein>
<dbReference type="EMBL" id="GL732562">
    <property type="protein sequence ID" value="EFX77497.1"/>
    <property type="molecule type" value="Genomic_DNA"/>
</dbReference>
<feature type="region of interest" description="Disordered" evidence="1">
    <location>
        <begin position="88"/>
        <end position="107"/>
    </location>
</feature>
<dbReference type="HOGENOM" id="CLU_1231026_0_0_1"/>
<proteinExistence type="predicted"/>
<evidence type="ECO:0000313" key="2">
    <source>
        <dbReference type="EMBL" id="EFX77497.1"/>
    </source>
</evidence>
<dbReference type="Proteomes" id="UP000000305">
    <property type="component" value="Unassembled WGS sequence"/>
</dbReference>